<comment type="caution">
    <text evidence="1">The sequence shown here is derived from an EMBL/GenBank/DDBJ whole genome shotgun (WGS) entry which is preliminary data.</text>
</comment>
<gene>
    <name evidence="1" type="ORF">PMAYCL1PPCAC_25217</name>
</gene>
<dbReference type="Proteomes" id="UP001328107">
    <property type="component" value="Unassembled WGS sequence"/>
</dbReference>
<organism evidence="1 2">
    <name type="scientific">Pristionchus mayeri</name>
    <dbReference type="NCBI Taxonomy" id="1317129"/>
    <lineage>
        <taxon>Eukaryota</taxon>
        <taxon>Metazoa</taxon>
        <taxon>Ecdysozoa</taxon>
        <taxon>Nematoda</taxon>
        <taxon>Chromadorea</taxon>
        <taxon>Rhabditida</taxon>
        <taxon>Rhabditina</taxon>
        <taxon>Diplogasteromorpha</taxon>
        <taxon>Diplogasteroidea</taxon>
        <taxon>Neodiplogasteridae</taxon>
        <taxon>Pristionchus</taxon>
    </lineage>
</organism>
<feature type="non-terminal residue" evidence="1">
    <location>
        <position position="201"/>
    </location>
</feature>
<name>A0AAN5D2T4_9BILA</name>
<protein>
    <submittedName>
        <fullName evidence="1">Uncharacterized protein</fullName>
    </submittedName>
</protein>
<accession>A0AAN5D2T4</accession>
<reference evidence="2" key="1">
    <citation type="submission" date="2022-10" db="EMBL/GenBank/DDBJ databases">
        <title>Genome assembly of Pristionchus species.</title>
        <authorList>
            <person name="Yoshida K."/>
            <person name="Sommer R.J."/>
        </authorList>
    </citation>
    <scope>NUCLEOTIDE SEQUENCE [LARGE SCALE GENOMIC DNA]</scope>
    <source>
        <strain evidence="2">RS5460</strain>
    </source>
</reference>
<dbReference type="EMBL" id="BTRK01000005">
    <property type="protein sequence ID" value="GMR55022.1"/>
    <property type="molecule type" value="Genomic_DNA"/>
</dbReference>
<proteinExistence type="predicted"/>
<evidence type="ECO:0000313" key="2">
    <source>
        <dbReference type="Proteomes" id="UP001328107"/>
    </source>
</evidence>
<sequence>MKKLNRKQFRHRKSTISCLKRRSPLVKKIEEHIYDDSFYYQDRRKFTRSEGKCSKMKAIESMMETDSVIASGCFPSVYDQSYSTEANDIGGLLWAVDRRSKVRSHPGGKDRYLVELILVVNEVRPSIFDWTVEGIMEVEATFLSKEAVLMDQSDRSYSSELVDEKGGRIKPDSTNPYPIKKLFSFALDSNHRKGVTPCICV</sequence>
<dbReference type="AlphaFoldDB" id="A0AAN5D2T4"/>
<evidence type="ECO:0000313" key="1">
    <source>
        <dbReference type="EMBL" id="GMR55022.1"/>
    </source>
</evidence>
<keyword evidence="2" id="KW-1185">Reference proteome</keyword>